<accession>A0A803SUD1</accession>
<keyword evidence="2" id="KW-1185">Reference proteome</keyword>
<evidence type="ECO:0000313" key="2">
    <source>
        <dbReference type="Proteomes" id="UP000001646"/>
    </source>
</evidence>
<reference evidence="1" key="2">
    <citation type="submission" date="2025-08" db="UniProtKB">
        <authorList>
            <consortium name="Ensembl"/>
        </authorList>
    </citation>
    <scope>IDENTIFICATION</scope>
</reference>
<name>A0A803SUD1_ANOCA</name>
<evidence type="ECO:0000313" key="1">
    <source>
        <dbReference type="Ensembl" id="ENSACAP00000026571.1"/>
    </source>
</evidence>
<dbReference type="InParanoid" id="A0A803SUD1"/>
<proteinExistence type="predicted"/>
<sequence>MGCCFSDELNNNKNEKMSLLQKPTKEEASENGISTTLTSILDTLERQELHVMQGTVCGEAACHDNCMESVKCHSNYGVEMAEGGHISSRPSSHQLDVKKVLSLEDCEPILDVAGEKLMATINGHARYMNNGGSYHINSNSETGSPVVKNAFCAFERPSASCVPMDYSQGSFFPNTLTSYVIKNNTVMDECLLLQGELEPVKSNCNSVISSRTDTETVASAFAYLDIDRHHRSTRNEFYSICVVDDDVRIDAEEGQEMFSKAWPLDSIKEFRIQKPVQVPSDISTLKDASYNIKGNDFMPKSEIEIKTSVGLQNGVHRLNSDSLQADGLRAQAHAEEQPQNSTQEMDMLDSGIFVNESVRENSDSPTPVHIEKNIQYSLLLENMTCACRSTLDNGTNYETDSLPFGFSENLNIAAGENLEQLLGNPEVTSEDYKIPSVLNFANPSNSESQENNLNLKSRQAFTAHANTFWAISAGCDEGTPNYSEEDAHSLEQLLKHEDVSHFEAFCSHENISDRNIKMLSATNSFLFERASRVPEFSSNEDGSCINQMDTQKNGIPLKSSSLDEGLWENENTLTFSGARNVNGHKRIQKENCLEIQVQCEDSKIDATTHEYSSPFNDDNSCSDSSEHSELGKVDFDDEHCKLQDKCSFQRLEEELRIGASLHNPGLHESSCFPEQSTMKAISPFRPIIAGISAQYEDALEENTKHSHPGSSLCNLEADMECAFQTNSENNLTSNLEGCKDADRVCIDPKQVDKYAATPSYEIPLVSVNDQESEPGNEKHVLDLMEDILKESSSIHKMDISDCQDDMDNLCLVHPLCQSAPLSRLLSATNLTDDPEYLMGYLWMNSSLNKIDSAYAASEPLQNQAQELLSPSLDPGKYPYQLLIQQNCDIWGWQGRDGDCILMLHP</sequence>
<organism evidence="1 2">
    <name type="scientific">Anolis carolinensis</name>
    <name type="common">Green anole</name>
    <name type="synonym">American chameleon</name>
    <dbReference type="NCBI Taxonomy" id="28377"/>
    <lineage>
        <taxon>Eukaryota</taxon>
        <taxon>Metazoa</taxon>
        <taxon>Chordata</taxon>
        <taxon>Craniata</taxon>
        <taxon>Vertebrata</taxon>
        <taxon>Euteleostomi</taxon>
        <taxon>Lepidosauria</taxon>
        <taxon>Squamata</taxon>
        <taxon>Bifurcata</taxon>
        <taxon>Unidentata</taxon>
        <taxon>Episquamata</taxon>
        <taxon>Toxicofera</taxon>
        <taxon>Iguania</taxon>
        <taxon>Dactyloidae</taxon>
        <taxon>Anolis</taxon>
    </lineage>
</organism>
<dbReference type="Ensembl" id="ENSACAT00000053436.1">
    <property type="protein sequence ID" value="ENSACAP00000026571.1"/>
    <property type="gene ID" value="ENSACAG00000035382.1"/>
</dbReference>
<dbReference type="AlphaFoldDB" id="A0A803SUD1"/>
<reference evidence="1" key="3">
    <citation type="submission" date="2025-09" db="UniProtKB">
        <authorList>
            <consortium name="Ensembl"/>
        </authorList>
    </citation>
    <scope>IDENTIFICATION</scope>
</reference>
<reference evidence="1 2" key="1">
    <citation type="submission" date="2009-12" db="EMBL/GenBank/DDBJ databases">
        <title>The Genome Sequence of Anolis carolinensis (Green Anole Lizard).</title>
        <authorList>
            <consortium name="The Genome Sequencing Platform"/>
            <person name="Di Palma F."/>
            <person name="Alfoldi J."/>
            <person name="Heiman D."/>
            <person name="Young S."/>
            <person name="Grabherr M."/>
            <person name="Johnson J."/>
            <person name="Lander E.S."/>
            <person name="Lindblad-Toh K."/>
        </authorList>
    </citation>
    <scope>NUCLEOTIDE SEQUENCE [LARGE SCALE GENOMIC DNA]</scope>
    <source>
        <strain evidence="1 2">JBL SC #1</strain>
    </source>
</reference>
<dbReference type="Proteomes" id="UP000001646">
    <property type="component" value="Chromosome 6"/>
</dbReference>
<dbReference type="GeneTree" id="ENSGT00950000186015"/>
<protein>
    <submittedName>
        <fullName evidence="1">Uncharacterized protein</fullName>
    </submittedName>
</protein>